<evidence type="ECO:0000313" key="4">
    <source>
        <dbReference type="EMBL" id="QSS61288.1"/>
    </source>
</evidence>
<feature type="compositionally biased region" description="Polar residues" evidence="3">
    <location>
        <begin position="37"/>
        <end position="48"/>
    </location>
</feature>
<sequence>MVFPSTFRCLRPTHTLLRNPYDPSFATRTFSTTVQAKGDNNANSQFGNAPSPPRLPKEEQEIFENLQKQSTGAFSTPRTALEINQSPQSRDSSTANPRIEATGAGEELHPDLFRGAKPEFEGETNPKTGEVGGPKNEPLKWANERARLWMIMKLALRQLFAIYVAEMLMDWCQEATFTEELGCITRSYRRFEIKTNCARANMSFHSDIVP</sequence>
<feature type="region of interest" description="Disordered" evidence="3">
    <location>
        <begin position="83"/>
        <end position="108"/>
    </location>
</feature>
<evidence type="ECO:0000256" key="1">
    <source>
        <dbReference type="ARBA" id="ARBA00005701"/>
    </source>
</evidence>
<dbReference type="OrthoDB" id="201362at2759"/>
<proteinExistence type="inferred from homology"/>
<name>A0A8A1M495_AJECA</name>
<dbReference type="GO" id="GO:0034553">
    <property type="term" value="P:mitochondrial respiratory chain complex II assembly"/>
    <property type="evidence" value="ECO:0007669"/>
    <property type="project" value="TreeGrafter"/>
</dbReference>
<dbReference type="Pfam" id="PF07896">
    <property type="entry name" value="DUF1674"/>
    <property type="match status" value="1"/>
</dbReference>
<evidence type="ECO:0000256" key="3">
    <source>
        <dbReference type="SAM" id="MobiDB-lite"/>
    </source>
</evidence>
<feature type="region of interest" description="Disordered" evidence="3">
    <location>
        <begin position="37"/>
        <end position="56"/>
    </location>
</feature>
<dbReference type="GO" id="GO:0005739">
    <property type="term" value="C:mitochondrion"/>
    <property type="evidence" value="ECO:0007669"/>
    <property type="project" value="TreeGrafter"/>
</dbReference>
<dbReference type="PANTHER" id="PTHR28524">
    <property type="entry name" value="SUCCINATE DEHYDROGENASE ASSEMBLY FACTOR 4, MITOCHONDRIAL"/>
    <property type="match status" value="1"/>
</dbReference>
<comment type="similarity">
    <text evidence="1">Belongs to the SDHAF4 family.</text>
</comment>
<feature type="compositionally biased region" description="Polar residues" evidence="3">
    <location>
        <begin position="83"/>
        <end position="96"/>
    </location>
</feature>
<evidence type="ECO:0000313" key="5">
    <source>
        <dbReference type="Proteomes" id="UP000663671"/>
    </source>
</evidence>
<dbReference type="InterPro" id="IPR012875">
    <property type="entry name" value="SDHF4"/>
</dbReference>
<dbReference type="Proteomes" id="UP000663671">
    <property type="component" value="Chromosome 5"/>
</dbReference>
<dbReference type="AlphaFoldDB" id="A0A8A1M495"/>
<reference evidence="4" key="1">
    <citation type="submission" date="2021-01" db="EMBL/GenBank/DDBJ databases">
        <title>Chromosome-level genome assembly of a human fungal pathogen reveals clustering of transcriptionally co-regulated genes.</title>
        <authorList>
            <person name="Voorhies M."/>
            <person name="Cohen S."/>
            <person name="Shea T.P."/>
            <person name="Petrus S."/>
            <person name="Munoz J.F."/>
            <person name="Poplawski S."/>
            <person name="Goldman W.E."/>
            <person name="Michael T."/>
            <person name="Cuomo C.A."/>
            <person name="Sil A."/>
            <person name="Beyhan S."/>
        </authorList>
    </citation>
    <scope>NUCLEOTIDE SEQUENCE</scope>
    <source>
        <strain evidence="4">WU24</strain>
    </source>
</reference>
<protein>
    <recommendedName>
        <fullName evidence="2">Succinate dehydrogenase assembly factor 4, mitochondrial</fullName>
    </recommendedName>
</protein>
<evidence type="ECO:0000256" key="2">
    <source>
        <dbReference type="ARBA" id="ARBA00022170"/>
    </source>
</evidence>
<accession>A0A8A1M495</accession>
<organism evidence="4 5">
    <name type="scientific">Ajellomyces capsulatus</name>
    <name type="common">Darling's disease fungus</name>
    <name type="synonym">Histoplasma capsulatum</name>
    <dbReference type="NCBI Taxonomy" id="5037"/>
    <lineage>
        <taxon>Eukaryota</taxon>
        <taxon>Fungi</taxon>
        <taxon>Dikarya</taxon>
        <taxon>Ascomycota</taxon>
        <taxon>Pezizomycotina</taxon>
        <taxon>Eurotiomycetes</taxon>
        <taxon>Eurotiomycetidae</taxon>
        <taxon>Onygenales</taxon>
        <taxon>Ajellomycetaceae</taxon>
        <taxon>Histoplasma</taxon>
    </lineage>
</organism>
<dbReference type="VEuPathDB" id="FungiDB:I7I51_03461"/>
<dbReference type="EMBL" id="CP069111">
    <property type="protein sequence ID" value="QSS61288.1"/>
    <property type="molecule type" value="Genomic_DNA"/>
</dbReference>
<gene>
    <name evidence="4" type="ORF">I7I51_03461</name>
</gene>
<dbReference type="PANTHER" id="PTHR28524:SF3">
    <property type="entry name" value="SUCCINATE DEHYDROGENASE ASSEMBLY FACTOR 4, MITOCHONDRIAL"/>
    <property type="match status" value="1"/>
</dbReference>